<feature type="compositionally biased region" description="Basic residues" evidence="1">
    <location>
        <begin position="1809"/>
        <end position="1820"/>
    </location>
</feature>
<organism evidence="3 4">
    <name type="scientific">Xyrichtys novacula</name>
    <name type="common">Pearly razorfish</name>
    <name type="synonym">Hemipteronotus novacula</name>
    <dbReference type="NCBI Taxonomy" id="13765"/>
    <lineage>
        <taxon>Eukaryota</taxon>
        <taxon>Metazoa</taxon>
        <taxon>Chordata</taxon>
        <taxon>Craniata</taxon>
        <taxon>Vertebrata</taxon>
        <taxon>Euteleostomi</taxon>
        <taxon>Actinopterygii</taxon>
        <taxon>Neopterygii</taxon>
        <taxon>Teleostei</taxon>
        <taxon>Neoteleostei</taxon>
        <taxon>Acanthomorphata</taxon>
        <taxon>Eupercaria</taxon>
        <taxon>Labriformes</taxon>
        <taxon>Labridae</taxon>
        <taxon>Xyrichtys</taxon>
    </lineage>
</organism>
<feature type="compositionally biased region" description="Basic and acidic residues" evidence="1">
    <location>
        <begin position="617"/>
        <end position="638"/>
    </location>
</feature>
<dbReference type="PANTHER" id="PTHR22929">
    <property type="entry name" value="RNA POLYMERASE III TRANSCRIPTION INITIATION FACTOR B"/>
    <property type="match status" value="1"/>
</dbReference>
<feature type="compositionally biased region" description="Basic residues" evidence="1">
    <location>
        <begin position="1941"/>
        <end position="1950"/>
    </location>
</feature>
<dbReference type="GO" id="GO:0070898">
    <property type="term" value="P:RNA polymerase III preinitiation complex assembly"/>
    <property type="evidence" value="ECO:0007669"/>
    <property type="project" value="TreeGrafter"/>
</dbReference>
<dbReference type="GO" id="GO:0000126">
    <property type="term" value="C:transcription factor TFIIIB complex"/>
    <property type="evidence" value="ECO:0007669"/>
    <property type="project" value="TreeGrafter"/>
</dbReference>
<feature type="compositionally biased region" description="Basic and acidic residues" evidence="1">
    <location>
        <begin position="1981"/>
        <end position="1990"/>
    </location>
</feature>
<feature type="compositionally biased region" description="Polar residues" evidence="1">
    <location>
        <begin position="1313"/>
        <end position="1329"/>
    </location>
</feature>
<dbReference type="InterPro" id="IPR009057">
    <property type="entry name" value="Homeodomain-like_sf"/>
</dbReference>
<gene>
    <name evidence="3" type="ORF">XNOV1_A022112</name>
</gene>
<feature type="compositionally biased region" description="Polar residues" evidence="1">
    <location>
        <begin position="1386"/>
        <end position="1415"/>
    </location>
</feature>
<feature type="compositionally biased region" description="Basic residues" evidence="1">
    <location>
        <begin position="1548"/>
        <end position="1559"/>
    </location>
</feature>
<feature type="compositionally biased region" description="Polar residues" evidence="1">
    <location>
        <begin position="1562"/>
        <end position="1577"/>
    </location>
</feature>
<protein>
    <submittedName>
        <fullName evidence="3">Transcription factor TFIIIB component B'' homolog isoform X3</fullName>
    </submittedName>
</protein>
<feature type="compositionally biased region" description="Polar residues" evidence="1">
    <location>
        <begin position="1183"/>
        <end position="1205"/>
    </location>
</feature>
<feature type="compositionally biased region" description="Basic and acidic residues" evidence="1">
    <location>
        <begin position="1122"/>
        <end position="1133"/>
    </location>
</feature>
<feature type="compositionally biased region" description="Polar residues" evidence="1">
    <location>
        <begin position="95"/>
        <end position="104"/>
    </location>
</feature>
<evidence type="ECO:0000259" key="2">
    <source>
        <dbReference type="SMART" id="SM00717"/>
    </source>
</evidence>
<feature type="compositionally biased region" description="Low complexity" evidence="1">
    <location>
        <begin position="2560"/>
        <end position="2576"/>
    </location>
</feature>
<feature type="compositionally biased region" description="Basic and acidic residues" evidence="1">
    <location>
        <begin position="1260"/>
        <end position="1279"/>
    </location>
</feature>
<feature type="compositionally biased region" description="Polar residues" evidence="1">
    <location>
        <begin position="2092"/>
        <end position="2108"/>
    </location>
</feature>
<keyword evidence="4" id="KW-1185">Reference proteome</keyword>
<feature type="compositionally biased region" description="Polar residues" evidence="1">
    <location>
        <begin position="1825"/>
        <end position="1844"/>
    </location>
</feature>
<feature type="compositionally biased region" description="Polar residues" evidence="1">
    <location>
        <begin position="1633"/>
        <end position="1649"/>
    </location>
</feature>
<dbReference type="Pfam" id="PF15963">
    <property type="entry name" value="Myb_DNA-bind_7"/>
    <property type="match status" value="1"/>
</dbReference>
<evidence type="ECO:0000313" key="4">
    <source>
        <dbReference type="Proteomes" id="UP001178508"/>
    </source>
</evidence>
<feature type="compositionally biased region" description="Low complexity" evidence="1">
    <location>
        <begin position="2001"/>
        <end position="2012"/>
    </location>
</feature>
<feature type="region of interest" description="Disordered" evidence="1">
    <location>
        <begin position="546"/>
        <end position="859"/>
    </location>
</feature>
<feature type="compositionally biased region" description="Basic residues" evidence="1">
    <location>
        <begin position="806"/>
        <end position="817"/>
    </location>
</feature>
<reference evidence="3" key="1">
    <citation type="submission" date="2023-08" db="EMBL/GenBank/DDBJ databases">
        <authorList>
            <person name="Alioto T."/>
            <person name="Alioto T."/>
            <person name="Gomez Garrido J."/>
        </authorList>
    </citation>
    <scope>NUCLEOTIDE SEQUENCE</scope>
</reference>
<feature type="compositionally biased region" description="Basic residues" evidence="1">
    <location>
        <begin position="2384"/>
        <end position="2398"/>
    </location>
</feature>
<dbReference type="EMBL" id="OY660876">
    <property type="protein sequence ID" value="CAJ1070396.1"/>
    <property type="molecule type" value="Genomic_DNA"/>
</dbReference>
<feature type="compositionally biased region" description="Polar residues" evidence="1">
    <location>
        <begin position="1931"/>
        <end position="1940"/>
    </location>
</feature>
<feature type="compositionally biased region" description="Polar residues" evidence="1">
    <location>
        <begin position="1706"/>
        <end position="1731"/>
    </location>
</feature>
<feature type="compositionally biased region" description="Basic and acidic residues" evidence="1">
    <location>
        <begin position="360"/>
        <end position="370"/>
    </location>
</feature>
<feature type="compositionally biased region" description="Basic and acidic residues" evidence="1">
    <location>
        <begin position="2361"/>
        <end position="2370"/>
    </location>
</feature>
<feature type="compositionally biased region" description="Acidic residues" evidence="1">
    <location>
        <begin position="382"/>
        <end position="401"/>
    </location>
</feature>
<dbReference type="InterPro" id="IPR039467">
    <property type="entry name" value="TFIIIB_B''_Myb"/>
</dbReference>
<feature type="compositionally biased region" description="Basic residues" evidence="1">
    <location>
        <begin position="1351"/>
        <end position="1360"/>
    </location>
</feature>
<feature type="compositionally biased region" description="Basic and acidic residues" evidence="1">
    <location>
        <begin position="1578"/>
        <end position="1599"/>
    </location>
</feature>
<feature type="compositionally biased region" description="Polar residues" evidence="1">
    <location>
        <begin position="1770"/>
        <end position="1789"/>
    </location>
</feature>
<feature type="compositionally biased region" description="Polar residues" evidence="1">
    <location>
        <begin position="2514"/>
        <end position="2537"/>
    </location>
</feature>
<feature type="compositionally biased region" description="Basic residues" evidence="1">
    <location>
        <begin position="1230"/>
        <end position="1239"/>
    </location>
</feature>
<feature type="region of interest" description="Disordered" evidence="1">
    <location>
        <begin position="984"/>
        <end position="1008"/>
    </location>
</feature>
<dbReference type="CDD" id="cd00167">
    <property type="entry name" value="SANT"/>
    <property type="match status" value="1"/>
</dbReference>
<feature type="compositionally biased region" description="Polar residues" evidence="1">
    <location>
        <begin position="1472"/>
        <end position="1481"/>
    </location>
</feature>
<feature type="compositionally biased region" description="Basic and acidic residues" evidence="1">
    <location>
        <begin position="227"/>
        <end position="237"/>
    </location>
</feature>
<dbReference type="GO" id="GO:0001156">
    <property type="term" value="F:TFIIIC-class transcription factor complex binding"/>
    <property type="evidence" value="ECO:0007669"/>
    <property type="project" value="TreeGrafter"/>
</dbReference>
<evidence type="ECO:0000313" key="3">
    <source>
        <dbReference type="EMBL" id="CAJ1070396.1"/>
    </source>
</evidence>
<feature type="compositionally biased region" description="Polar residues" evidence="1">
    <location>
        <begin position="2216"/>
        <end position="2239"/>
    </location>
</feature>
<feature type="compositionally biased region" description="Acidic residues" evidence="1">
    <location>
        <begin position="639"/>
        <end position="649"/>
    </location>
</feature>
<dbReference type="SUPFAM" id="SSF46689">
    <property type="entry name" value="Homeodomain-like"/>
    <property type="match status" value="1"/>
</dbReference>
<feature type="compositionally biased region" description="Acidic residues" evidence="1">
    <location>
        <begin position="841"/>
        <end position="857"/>
    </location>
</feature>
<feature type="compositionally biased region" description="Basic and acidic residues" evidence="1">
    <location>
        <begin position="2320"/>
        <end position="2332"/>
    </location>
</feature>
<feature type="compositionally biased region" description="Basic and acidic residues" evidence="1">
    <location>
        <begin position="712"/>
        <end position="730"/>
    </location>
</feature>
<feature type="compositionally biased region" description="Polar residues" evidence="1">
    <location>
        <begin position="1508"/>
        <end position="1526"/>
    </location>
</feature>
<feature type="compositionally biased region" description="Basic residues" evidence="1">
    <location>
        <begin position="304"/>
        <end position="315"/>
    </location>
</feature>
<feature type="compositionally biased region" description="Polar residues" evidence="1">
    <location>
        <begin position="2023"/>
        <end position="2032"/>
    </location>
</feature>
<proteinExistence type="predicted"/>
<evidence type="ECO:0000256" key="1">
    <source>
        <dbReference type="SAM" id="MobiDB-lite"/>
    </source>
</evidence>
<feature type="compositionally biased region" description="Low complexity" evidence="1">
    <location>
        <begin position="786"/>
        <end position="805"/>
    </location>
</feature>
<feature type="compositionally biased region" description="Acidic residues" evidence="1">
    <location>
        <begin position="573"/>
        <end position="590"/>
    </location>
</feature>
<feature type="region of interest" description="Disordered" evidence="1">
    <location>
        <begin position="1443"/>
        <end position="1731"/>
    </location>
</feature>
<feature type="compositionally biased region" description="Low complexity" evidence="1">
    <location>
        <begin position="984"/>
        <end position="993"/>
    </location>
</feature>
<feature type="compositionally biased region" description="Polar residues" evidence="1">
    <location>
        <begin position="1860"/>
        <end position="1869"/>
    </location>
</feature>
<feature type="domain" description="Myb-like" evidence="2">
    <location>
        <begin position="459"/>
        <end position="507"/>
    </location>
</feature>
<feature type="compositionally biased region" description="Polar residues" evidence="1">
    <location>
        <begin position="1243"/>
        <end position="1258"/>
    </location>
</feature>
<feature type="compositionally biased region" description="Low complexity" evidence="1">
    <location>
        <begin position="1443"/>
        <end position="1460"/>
    </location>
</feature>
<feature type="compositionally biased region" description="Polar residues" evidence="1">
    <location>
        <begin position="1152"/>
        <end position="1173"/>
    </location>
</feature>
<dbReference type="PANTHER" id="PTHR22929:SF0">
    <property type="entry name" value="TRANSCRIPTION FACTOR TFIIIB COMPONENT B'' HOMOLOG"/>
    <property type="match status" value="1"/>
</dbReference>
<feature type="region of interest" description="Disordered" evidence="1">
    <location>
        <begin position="1768"/>
        <end position="2189"/>
    </location>
</feature>
<feature type="region of interest" description="Disordered" evidence="1">
    <location>
        <begin position="2313"/>
        <end position="2578"/>
    </location>
</feature>
<feature type="region of interest" description="Disordered" evidence="1">
    <location>
        <begin position="333"/>
        <end position="401"/>
    </location>
</feature>
<feature type="compositionally biased region" description="Polar residues" evidence="1">
    <location>
        <begin position="2055"/>
        <end position="2066"/>
    </location>
</feature>
<feature type="compositionally biased region" description="Polar residues" evidence="1">
    <location>
        <begin position="1876"/>
        <end position="1885"/>
    </location>
</feature>
<accession>A0AAV1GC55</accession>
<sequence>MKKKNNILVGLHNTRRLAVEKAKMFRRSRFSIRPNVGSAGRAAATPQEAPAASQEAGETPKDIGDSNTATAVTENKPDVTPAEKPAASGDRNDQNGEGTSTSAAVQRRKRFSIKPKVAPGRLSSLARTPKSPAKACSGTPAETYVSDLDKPTTSSQTGPTVSPRGLQSPRRRRPSEDSKQLKVQPKPTDISLDSSGPSAVPRVEDLEEQTPLPADSGKQFESTSDSLVKEAPSRLSDKVPPSLPDKEAIEISEKAKTLVSSKSDLSLSAPAYSLSRLLNDPSDMQRIAKAQKLRDLLRKEMHKEKNKKKNKKKNKVGFSLDPAKMTMRDLIRYLPESNPMTSTLEETVNENETVIPPSPGREESPERAQEPEAAPKVSTPREEEEEEAEAEPQEDQDEDEEALMVPQVKVAEDGTLIIDEESLTVEVQRAKGPNPAQDRDPIFERGSTTTYSSFRKGTYTKPWSSEETDMFFLAISMVGTDFSMICQLFPHRARSEIKNKFKKEERANSWRIDKAFRERRKLDIEYFSKLLEKILEVQKNRKKLKALANKNSKNSKKQKKKTKGKKAAKMLSDVEEENEEEENDIPDLEGEGEKENEALCNEGESPVSKPKKKRKQKNDASKEEPKKKKKKSDEKGSEQDEACIPEDSEAALPEDHTNPDMSEKSEDTNAAKDAAIKPAKLSRGRAPKPLLPLGRKWGKKLPQPSTKAGEASADKEDKSVTDEASKEQANKDSSPLKQANKKKSEDDGDSSEEEESTAPPPRPTRYGRIPKPIKPLTYPAKEETHSSASESTPASPAAASSSTAKPKSKPAAKRARPSKVQPVQESKKPKLVTLRASQSDSSDDENDHQWEEYEAEEEQHLASGNDSIASAFVPASLRSQHPLISEVEETMEELEILANMPDVLGISQDALCPDASCELAQNETGTAEPCEHQLDLLVDVIEFLSADHSEASEDQSYNEAAQTLLTIGNLAHLSHPAQNQTIETTSVSVSETSQHPQEETEMKPVAQEEGSITAFESAASGSGVTEAVPALEIQKSTADADNVQTIGQQVDSEVDSATKLQAIPEDSKTDSPQAKKGRLSKVKPKPNLGRASRAAQVKSGPKTSTAEEVHKGNDVPSQLEVKPTDEPSDRQERSAAGTSDPESHGLEVTRDLGSTNVVPNSHVGTVRSSTNDVGISDCVVTDPQIQQVTDTSPTSVEKSSESPASGDTPVEDLPHPQKEETEDSPASQTRKNRYQRVKPKPNLAQTSRMVRSKPQTTDDTSEKDSNLTPKEHEEAKEVPAEPTPSPEKPSLNQEFSLTEAGCSNPLKPDSKVTKAQSKQESSRDCTSVVSVEVLSVGQKKESEDESTSQTRKSRFQRVKPKPNLAQTSRTVRSKPPIAEETKAEDSNPNSGTSGEPTHTTSTEISSQGIGTTSALPLNLDSSLSTTEELLKTELEIQDIWVESGAETSSQSSSEDQTYSQVQYEPIKEQATMDKSPTSEGNTAFHVGESESSWSDLLTLGQVGEEGSQGDSEPIQETSNQPASCSTHVEEAPASQEQESEDPSTSQTRRSRYQRVKPKPKLAQTSRSVRSKPQTTGETSEKDSKLTPCPKELEESKEVPAEPTPSPEKPSLNQEFSLTEAGCSNPLKPDSKVTKAQSEQESSRDCTTVVSVEVLSVGQKKESEDESTSQTRKSRFQRVKPKPNLAQTSRTVRSKPPIAEETKAEDSNPTTNPNSGTSGEPAHTTSTAISSQGIGTTSALLLNLDSPLPTTEELFKTELDIKDIWVESGAETCSQSSSDDQTYASCSTNVEEVPASQEQESEDPSTSQTRRSRYQRVKPKPKLAQTPRTVRSKPQTSKDITNKDTVLTPDPSRTKADIPVSTISPENTCPSPGPSPSLESDCTPVSLSLEKPSPGPASVSVPSLELSSAEKLTGELSSAEEPVSDVGLDSSLEGSQQNVPQRRQRFPKVKPKPNIGSSVKGRRTKKTQAGGPSEQGHMDNTGAERELKPTEQDSENLKIGLVGSEESGSVESGTASPFTEDLSLFSNSVLQNKSTETTTAEEGSEGDKLSHDQVEAETSSLWDTSQDLFIEAMDTNTESTEETAETVGVWSLETVQQCSETDQPTSQSSQDDHLEPTNSPKSPIKAPQSRRGWSMKPKPNLGRRRQPPQIEEAQPIKETQAEADSDSGSVGVNASVSHKPVSELQPEIQDPLKEVLEHSITQSSPLIVAESPLGCASQVTDSSTQDAPSSSAEGTQNLPSLSLFPDMLSGQLPLDPDEPFFTLCLTEIPVCSSGGVLESVAEVHPYTPVTDTSVQQQSDAGVNVAAVDSEPLFKVAVPESGEEKDPVTVKDPEPDSAACTDLIIEDPVKPEGSTAVQSPRIPETREGKDETEIPPTKQRLQGTTRRAKQQVKPKTSRKKQASEVDTAEEDDVILVETNTTEESELPGFSVQQRGYDEGVSEQQEKGNNRKSTAKRAVTASKDPEESVSGAQKRQTRGARSRKPPGSLSENKSSAPPSDPPPAKADRAKTPRAGRRQSTSKAATSTSNVAHASSTTLPTRTELDTEPAFDFPLRSDSPLNASQSSVGASSSQQSLDASSIEDATSVSQYFLSDIFTDAEEG</sequence>
<feature type="compositionally biased region" description="Acidic residues" evidence="1">
    <location>
        <begin position="746"/>
        <end position="756"/>
    </location>
</feature>
<feature type="compositionally biased region" description="Low complexity" evidence="1">
    <location>
        <begin position="39"/>
        <end position="57"/>
    </location>
</feature>
<dbReference type="InterPro" id="IPR001005">
    <property type="entry name" value="SANT/Myb"/>
</dbReference>
<feature type="compositionally biased region" description="Basic residues" evidence="1">
    <location>
        <begin position="1075"/>
        <end position="1084"/>
    </location>
</feature>
<feature type="region of interest" description="Disordered" evidence="1">
    <location>
        <begin position="2211"/>
        <end position="2241"/>
    </location>
</feature>
<feature type="region of interest" description="Disordered" evidence="1">
    <location>
        <begin position="429"/>
        <end position="449"/>
    </location>
</feature>
<feature type="region of interest" description="Disordered" evidence="1">
    <location>
        <begin position="300"/>
        <end position="321"/>
    </location>
</feature>
<dbReference type="SMART" id="SM00717">
    <property type="entry name" value="SANT"/>
    <property type="match status" value="1"/>
</dbReference>
<feature type="compositionally biased region" description="Basic and acidic residues" evidence="1">
    <location>
        <begin position="2044"/>
        <end position="2053"/>
    </location>
</feature>
<feature type="compositionally biased region" description="Polar residues" evidence="1">
    <location>
        <begin position="2165"/>
        <end position="2175"/>
    </location>
</feature>
<dbReference type="Proteomes" id="UP001178508">
    <property type="component" value="Chromosome 13"/>
</dbReference>
<feature type="region of interest" description="Disordered" evidence="1">
    <location>
        <begin position="25"/>
        <end position="246"/>
    </location>
</feature>
<name>A0AAV1GC55_XYRNO</name>
<feature type="compositionally biased region" description="Basic residues" evidence="1">
    <location>
        <begin position="2472"/>
        <end position="2481"/>
    </location>
</feature>
<feature type="region of interest" description="Disordered" evidence="1">
    <location>
        <begin position="1060"/>
        <end position="1417"/>
    </location>
</feature>
<feature type="compositionally biased region" description="Polar residues" evidence="1">
    <location>
        <begin position="151"/>
        <end position="160"/>
    </location>
</feature>
<feature type="compositionally biased region" description="Basic residues" evidence="1">
    <location>
        <begin position="1671"/>
        <end position="1680"/>
    </location>
</feature>
<feature type="compositionally biased region" description="Basic residues" evidence="1">
    <location>
        <begin position="553"/>
        <end position="568"/>
    </location>
</feature>
<feature type="compositionally biased region" description="Basic and acidic residues" evidence="1">
    <location>
        <begin position="653"/>
        <end position="670"/>
    </location>
</feature>
<dbReference type="Gene3D" id="1.10.10.60">
    <property type="entry name" value="Homeodomain-like"/>
    <property type="match status" value="1"/>
</dbReference>
<feature type="compositionally biased region" description="Basic and acidic residues" evidence="1">
    <location>
        <begin position="1141"/>
        <end position="1150"/>
    </location>
</feature>
<feature type="compositionally biased region" description="Acidic residues" evidence="1">
    <location>
        <begin position="2404"/>
        <end position="2423"/>
    </location>
</feature>